<evidence type="ECO:0000313" key="2">
    <source>
        <dbReference type="EMBL" id="KAF5204346.1"/>
    </source>
</evidence>
<evidence type="ECO:0000256" key="1">
    <source>
        <dbReference type="SAM" id="MobiDB-lite"/>
    </source>
</evidence>
<dbReference type="EMBL" id="JABWDY010005548">
    <property type="protein sequence ID" value="KAF5204346.1"/>
    <property type="molecule type" value="Genomic_DNA"/>
</dbReference>
<feature type="compositionally biased region" description="Polar residues" evidence="1">
    <location>
        <begin position="91"/>
        <end position="105"/>
    </location>
</feature>
<comment type="caution">
    <text evidence="2">The sequence shown here is derived from an EMBL/GenBank/DDBJ whole genome shotgun (WGS) entry which is preliminary data.</text>
</comment>
<keyword evidence="3" id="KW-1185">Reference proteome</keyword>
<organism evidence="2 3">
    <name type="scientific">Thalictrum thalictroides</name>
    <name type="common">Rue-anemone</name>
    <name type="synonym">Anemone thalictroides</name>
    <dbReference type="NCBI Taxonomy" id="46969"/>
    <lineage>
        <taxon>Eukaryota</taxon>
        <taxon>Viridiplantae</taxon>
        <taxon>Streptophyta</taxon>
        <taxon>Embryophyta</taxon>
        <taxon>Tracheophyta</taxon>
        <taxon>Spermatophyta</taxon>
        <taxon>Magnoliopsida</taxon>
        <taxon>Ranunculales</taxon>
        <taxon>Ranunculaceae</taxon>
        <taxon>Thalictroideae</taxon>
        <taxon>Thalictrum</taxon>
    </lineage>
</organism>
<protein>
    <submittedName>
        <fullName evidence="2">Uncharacterized protein</fullName>
    </submittedName>
</protein>
<sequence length="122" mass="13372">MDRNDFDLTGVEIDLTQFDGVFLDNDEVVDLAAMPIDEGITRDIDTSHAEPSISLTGEDSSRKRKAPETEPHVQPLQPDVPIMAEKEDNIEPSSLSTSKDQTSVADASHKGISLDPQRQPDV</sequence>
<gene>
    <name evidence="2" type="ORF">FRX31_006067</name>
</gene>
<accession>A0A7J6X3K9</accession>
<feature type="compositionally biased region" description="Basic and acidic residues" evidence="1">
    <location>
        <begin position="39"/>
        <end position="48"/>
    </location>
</feature>
<reference evidence="2 3" key="1">
    <citation type="submission" date="2020-06" db="EMBL/GenBank/DDBJ databases">
        <title>Transcriptomic and genomic resources for Thalictrum thalictroides and T. hernandezii: Facilitating candidate gene discovery in an emerging model plant lineage.</title>
        <authorList>
            <person name="Arias T."/>
            <person name="Riano-Pachon D.M."/>
            <person name="Di Stilio V.S."/>
        </authorList>
    </citation>
    <scope>NUCLEOTIDE SEQUENCE [LARGE SCALE GENOMIC DNA]</scope>
    <source>
        <strain evidence="3">cv. WT478/WT964</strain>
        <tissue evidence="2">Leaves</tissue>
    </source>
</reference>
<feature type="region of interest" description="Disordered" evidence="1">
    <location>
        <begin position="38"/>
        <end position="122"/>
    </location>
</feature>
<proteinExistence type="predicted"/>
<dbReference type="Proteomes" id="UP000554482">
    <property type="component" value="Unassembled WGS sequence"/>
</dbReference>
<name>A0A7J6X3K9_THATH</name>
<evidence type="ECO:0000313" key="3">
    <source>
        <dbReference type="Proteomes" id="UP000554482"/>
    </source>
</evidence>
<dbReference type="AlphaFoldDB" id="A0A7J6X3K9"/>